<feature type="transmembrane region" description="Helical" evidence="7">
    <location>
        <begin position="377"/>
        <end position="399"/>
    </location>
</feature>
<name>A0ABQ7S8S8_9ACAR</name>
<dbReference type="EMBL" id="JAIFTH010000389">
    <property type="protein sequence ID" value="KAG9509640.1"/>
    <property type="molecule type" value="Genomic_DNA"/>
</dbReference>
<keyword evidence="5" id="KW-0479">Metal-binding</keyword>
<dbReference type="PROSITE" id="PS50157">
    <property type="entry name" value="ZINC_FINGER_C2H2_2"/>
    <property type="match status" value="1"/>
</dbReference>
<dbReference type="Proteomes" id="UP000825002">
    <property type="component" value="Unassembled WGS sequence"/>
</dbReference>
<protein>
    <submittedName>
        <fullName evidence="10">RNA-binding protein 5</fullName>
    </submittedName>
</protein>
<evidence type="ECO:0000256" key="7">
    <source>
        <dbReference type="SAM" id="Phobius"/>
    </source>
</evidence>
<proteinExistence type="predicted"/>
<dbReference type="Gene3D" id="1.20.1280.290">
    <property type="match status" value="1"/>
</dbReference>
<keyword evidence="4 7" id="KW-0472">Membrane</keyword>
<evidence type="ECO:0000256" key="3">
    <source>
        <dbReference type="ARBA" id="ARBA00022989"/>
    </source>
</evidence>
<comment type="caution">
    <text evidence="10">The sequence shown here is derived from an EMBL/GenBank/DDBJ whole genome shotgun (WGS) entry which is preliminary data.</text>
</comment>
<keyword evidence="11" id="KW-1185">Reference proteome</keyword>
<sequence length="413" mass="47103">HFIMSERSHSDRDYRSPTHEEVDHHHRNEIRRNDRDKGQVVRSRIAKDSDLEQLTRGNVDRHQSNNTQQTEKIAPEKMNCILKSEEEKLVNYDCLACLLCKRTFKSKELLTKHRNLSELHKASMNQLKGTLFTKEQIDDAERKEHEASYRDRAKERRQKYGIAEIDNPLKDKYLSAGPSKLDTIIVPSASAERPIESNSVGAKLLSKMGWKEGLGIGKSNQGMTDIIKVEARSKNAGLGTKKPRLDPNISYKDAFFMVFIMPGDEESTWMPKMETLSDVFSSACSVAVIFGGLVPYIPRAFTFVASLVTYLALDGRMFVETLGFTAVLIESMLGLPQLIRNYKKSSTKGMSVEMVAMWLSGDLFKTTYFIVRKTPPQFWICGTIQVLIDIIIICQVFWFRAPTGTYQKLPKIY</sequence>
<evidence type="ECO:0000259" key="8">
    <source>
        <dbReference type="PROSITE" id="PS50157"/>
    </source>
</evidence>
<comment type="subcellular location">
    <subcellularLocation>
        <location evidence="1">Membrane</location>
        <topology evidence="1">Multi-pass membrane protein</topology>
    </subcellularLocation>
</comment>
<evidence type="ECO:0000313" key="11">
    <source>
        <dbReference type="Proteomes" id="UP000825002"/>
    </source>
</evidence>
<dbReference type="SMART" id="SM00679">
    <property type="entry name" value="CTNS"/>
    <property type="match status" value="1"/>
</dbReference>
<evidence type="ECO:0000256" key="4">
    <source>
        <dbReference type="ARBA" id="ARBA00023136"/>
    </source>
</evidence>
<gene>
    <name evidence="10" type="primary">rbm5</name>
    <name evidence="10" type="ORF">GZH46_01835</name>
</gene>
<feature type="region of interest" description="Disordered" evidence="6">
    <location>
        <begin position="1"/>
        <end position="71"/>
    </location>
</feature>
<feature type="compositionally biased region" description="Basic and acidic residues" evidence="6">
    <location>
        <begin position="1"/>
        <end position="50"/>
    </location>
</feature>
<evidence type="ECO:0000256" key="2">
    <source>
        <dbReference type="ARBA" id="ARBA00022692"/>
    </source>
</evidence>
<dbReference type="Pfam" id="PF04193">
    <property type="entry name" value="PQ-loop"/>
    <property type="match status" value="1"/>
</dbReference>
<feature type="domain" description="C2H2-type" evidence="8">
    <location>
        <begin position="92"/>
        <end position="125"/>
    </location>
</feature>
<evidence type="ECO:0000256" key="1">
    <source>
        <dbReference type="ARBA" id="ARBA00004141"/>
    </source>
</evidence>
<evidence type="ECO:0000259" key="9">
    <source>
        <dbReference type="PROSITE" id="PS50174"/>
    </source>
</evidence>
<feature type="domain" description="G-patch" evidence="9">
    <location>
        <begin position="197"/>
        <end position="243"/>
    </location>
</feature>
<dbReference type="InterPro" id="IPR000467">
    <property type="entry name" value="G_patch_dom"/>
</dbReference>
<keyword evidence="2 7" id="KW-0812">Transmembrane</keyword>
<dbReference type="InterPro" id="IPR013087">
    <property type="entry name" value="Znf_C2H2_type"/>
</dbReference>
<accession>A0ABQ7S8S8</accession>
<dbReference type="InterPro" id="IPR006603">
    <property type="entry name" value="PQ-loop_rpt"/>
</dbReference>
<dbReference type="Pfam" id="PF01585">
    <property type="entry name" value="G-patch"/>
    <property type="match status" value="1"/>
</dbReference>
<reference evidence="10 11" key="1">
    <citation type="submission" date="2020-10" db="EMBL/GenBank/DDBJ databases">
        <authorList>
            <person name="Klimov P.B."/>
            <person name="Dyachkov S.M."/>
            <person name="Chetverikov P.E."/>
        </authorList>
    </citation>
    <scope>NUCLEOTIDE SEQUENCE [LARGE SCALE GENOMIC DNA]</scope>
    <source>
        <strain evidence="10">BMOC 18-1129-001#AD2665</strain>
        <tissue evidence="10">Entire mites</tissue>
    </source>
</reference>
<evidence type="ECO:0000313" key="10">
    <source>
        <dbReference type="EMBL" id="KAG9509640.1"/>
    </source>
</evidence>
<feature type="non-terminal residue" evidence="10">
    <location>
        <position position="1"/>
    </location>
</feature>
<dbReference type="SMART" id="SM00443">
    <property type="entry name" value="G_patch"/>
    <property type="match status" value="1"/>
</dbReference>
<organism evidence="10 11">
    <name type="scientific">Fragariocoptes setiger</name>
    <dbReference type="NCBI Taxonomy" id="1670756"/>
    <lineage>
        <taxon>Eukaryota</taxon>
        <taxon>Metazoa</taxon>
        <taxon>Ecdysozoa</taxon>
        <taxon>Arthropoda</taxon>
        <taxon>Chelicerata</taxon>
        <taxon>Arachnida</taxon>
        <taxon>Acari</taxon>
        <taxon>Acariformes</taxon>
        <taxon>Trombidiformes</taxon>
        <taxon>Prostigmata</taxon>
        <taxon>Eupodina</taxon>
        <taxon>Eriophyoidea</taxon>
        <taxon>Phytoptidae</taxon>
        <taxon>Fragariocoptes</taxon>
    </lineage>
</organism>
<keyword evidence="3 7" id="KW-1133">Transmembrane helix</keyword>
<feature type="transmembrane region" description="Helical" evidence="7">
    <location>
        <begin position="317"/>
        <end position="339"/>
    </location>
</feature>
<dbReference type="PROSITE" id="PS50174">
    <property type="entry name" value="G_PATCH"/>
    <property type="match status" value="1"/>
</dbReference>
<dbReference type="PANTHER" id="PTHR14856:SF9">
    <property type="entry name" value="PQ-LOOP REPEAT-CONTAINING PROTEIN 1"/>
    <property type="match status" value="1"/>
</dbReference>
<evidence type="ECO:0000256" key="6">
    <source>
        <dbReference type="SAM" id="MobiDB-lite"/>
    </source>
</evidence>
<dbReference type="InterPro" id="IPR052241">
    <property type="entry name" value="SLC66/Scramblase_ANY1"/>
</dbReference>
<dbReference type="PANTHER" id="PTHR14856">
    <property type="entry name" value="PQ-LOOP REPEAT-CONTAINING PROTEIN 1-LIKE PROTEIN"/>
    <property type="match status" value="1"/>
</dbReference>
<keyword evidence="5" id="KW-0862">Zinc</keyword>
<evidence type="ECO:0000256" key="5">
    <source>
        <dbReference type="PROSITE-ProRule" id="PRU00042"/>
    </source>
</evidence>
<feature type="transmembrane region" description="Helical" evidence="7">
    <location>
        <begin position="279"/>
        <end position="297"/>
    </location>
</feature>
<keyword evidence="5" id="KW-0863">Zinc-finger</keyword>